<dbReference type="EMBL" id="FNVT01000018">
    <property type="protein sequence ID" value="SEH00880.1"/>
    <property type="molecule type" value="Genomic_DNA"/>
</dbReference>
<dbReference type="RefSeq" id="WP_146104011.1">
    <property type="nucleotide sequence ID" value="NZ_FNVT01000018.1"/>
</dbReference>
<evidence type="ECO:0000313" key="3">
    <source>
        <dbReference type="Proteomes" id="UP000236732"/>
    </source>
</evidence>
<gene>
    <name evidence="2" type="ORF">SAMN05444920_11869</name>
</gene>
<evidence type="ECO:0000256" key="1">
    <source>
        <dbReference type="SAM" id="SignalP"/>
    </source>
</evidence>
<proteinExistence type="predicted"/>
<reference evidence="2 3" key="1">
    <citation type="submission" date="2016-10" db="EMBL/GenBank/DDBJ databases">
        <authorList>
            <person name="de Groot N.N."/>
        </authorList>
    </citation>
    <scope>NUCLEOTIDE SEQUENCE [LARGE SCALE GENOMIC DNA]</scope>
    <source>
        <strain evidence="2 3">CGMCC 4.7037</strain>
    </source>
</reference>
<name>A0A1H6ESP6_9ACTN</name>
<sequence length="113" mass="12096">MRTLPQFLARLLVVTALSASAVASISAPASARAQCTGYFSDAGRVSGSAICSTRYEYEVHVTCSDGFSFVSFPEPLGYAYFTCSGHGSISNAVAWIWYNAVRTVPKPIEIVMS</sequence>
<dbReference type="Proteomes" id="UP000236732">
    <property type="component" value="Unassembled WGS sequence"/>
</dbReference>
<feature type="signal peptide" evidence="1">
    <location>
        <begin position="1"/>
        <end position="23"/>
    </location>
</feature>
<organism evidence="2 3">
    <name type="scientific">Nonomuraea solani</name>
    <dbReference type="NCBI Taxonomy" id="1144553"/>
    <lineage>
        <taxon>Bacteria</taxon>
        <taxon>Bacillati</taxon>
        <taxon>Actinomycetota</taxon>
        <taxon>Actinomycetes</taxon>
        <taxon>Streptosporangiales</taxon>
        <taxon>Streptosporangiaceae</taxon>
        <taxon>Nonomuraea</taxon>
    </lineage>
</organism>
<accession>A0A1H6ESP6</accession>
<protein>
    <submittedName>
        <fullName evidence="2">Uncharacterized protein</fullName>
    </submittedName>
</protein>
<dbReference type="AlphaFoldDB" id="A0A1H6ESP6"/>
<keyword evidence="3" id="KW-1185">Reference proteome</keyword>
<evidence type="ECO:0000313" key="2">
    <source>
        <dbReference type="EMBL" id="SEH00880.1"/>
    </source>
</evidence>
<keyword evidence="1" id="KW-0732">Signal</keyword>
<dbReference type="OrthoDB" id="9840257at2"/>
<feature type="chain" id="PRO_5038596004" evidence="1">
    <location>
        <begin position="24"/>
        <end position="113"/>
    </location>
</feature>